<name>A0AAZ3SCU4_ONCTS</name>
<dbReference type="SUPFAM" id="SSF56112">
    <property type="entry name" value="Protein kinase-like (PK-like)"/>
    <property type="match status" value="1"/>
</dbReference>
<feature type="compositionally biased region" description="Basic and acidic residues" evidence="9">
    <location>
        <begin position="28"/>
        <end position="47"/>
    </location>
</feature>
<dbReference type="Gene3D" id="3.30.200.20">
    <property type="entry name" value="Phosphorylase Kinase, domain 1"/>
    <property type="match status" value="1"/>
</dbReference>
<keyword evidence="12" id="KW-1185">Reference proteome</keyword>
<keyword evidence="2 8" id="KW-0723">Serine/threonine-protein kinase</keyword>
<feature type="region of interest" description="Disordered" evidence="9">
    <location>
        <begin position="374"/>
        <end position="430"/>
    </location>
</feature>
<feature type="compositionally biased region" description="Polar residues" evidence="9">
    <location>
        <begin position="18"/>
        <end position="27"/>
    </location>
</feature>
<evidence type="ECO:0000256" key="8">
    <source>
        <dbReference type="RuleBase" id="RU000304"/>
    </source>
</evidence>
<dbReference type="InterPro" id="IPR008271">
    <property type="entry name" value="Ser/Thr_kinase_AS"/>
</dbReference>
<reference evidence="12" key="1">
    <citation type="journal article" date="2018" name="PLoS ONE">
        <title>Chinook salmon (Oncorhynchus tshawytscha) genome and transcriptome.</title>
        <authorList>
            <person name="Christensen K.A."/>
            <person name="Leong J.S."/>
            <person name="Sakhrani D."/>
            <person name="Biagi C.A."/>
            <person name="Minkley D.R."/>
            <person name="Withler R.E."/>
            <person name="Rondeau E.B."/>
            <person name="Koop B.F."/>
            <person name="Devlin R.H."/>
        </authorList>
    </citation>
    <scope>NUCLEOTIDE SEQUENCE [LARGE SCALE GENOMIC DNA]</scope>
</reference>
<dbReference type="PROSITE" id="PS00108">
    <property type="entry name" value="PROTEIN_KINASE_ST"/>
    <property type="match status" value="1"/>
</dbReference>
<dbReference type="Gene3D" id="1.10.510.10">
    <property type="entry name" value="Transferase(Phosphotransferase) domain 1"/>
    <property type="match status" value="2"/>
</dbReference>
<sequence length="470" mass="53210">MVQNKNNTPEVTGFHRSFNVQNPFNSEDYTKTDSSLHESNLHLDCPPRPDMPASQPINIPDAKKRTKKKKRCRATDSFTGRFQDVYVLQTEVLGEGAYAVVQTCINLITQKEYAVKIVEKRAGLSRSRVFREVEMLYQCQGHRNILELVEFFEEEDKFYLVFEKLRGGSVLTHIHRRQHFSEQEASYVVQDIASALNYLHNKGMAHRDLKPENILCEHVDRCGSAEYMAPEVVEAFSEEATIYDKRCDLWSLGVILYIMLSGYPPFVGRCGTNCGWDWGEPCQECQNMLFESIQEGKYEFPEKDWKQISSGAKDLITRLLVRDAKNRLSAAQVLLHPWVQGCAPNTVPSRLNHRGSRAQDLTFFAGQAVAVTRQLAEQDESDRQEREDRNEDSEEEGSLGSLSLSPSPHHMATSTTASCSLSPQSSLRPLSPLSSRLARQKRRGPPHTGPVCASELRQLLAPLVIMEDCA</sequence>
<dbReference type="InterPro" id="IPR050205">
    <property type="entry name" value="CDPK_Ser/Thr_kinases"/>
</dbReference>
<reference evidence="11" key="2">
    <citation type="submission" date="2025-08" db="UniProtKB">
        <authorList>
            <consortium name="Ensembl"/>
        </authorList>
    </citation>
    <scope>IDENTIFICATION</scope>
</reference>
<evidence type="ECO:0000256" key="3">
    <source>
        <dbReference type="ARBA" id="ARBA00022679"/>
    </source>
</evidence>
<organism evidence="11 12">
    <name type="scientific">Oncorhynchus tshawytscha</name>
    <name type="common">Chinook salmon</name>
    <name type="synonym">Salmo tshawytscha</name>
    <dbReference type="NCBI Taxonomy" id="74940"/>
    <lineage>
        <taxon>Eukaryota</taxon>
        <taxon>Metazoa</taxon>
        <taxon>Chordata</taxon>
        <taxon>Craniata</taxon>
        <taxon>Vertebrata</taxon>
        <taxon>Euteleostomi</taxon>
        <taxon>Actinopterygii</taxon>
        <taxon>Neopterygii</taxon>
        <taxon>Teleostei</taxon>
        <taxon>Protacanthopterygii</taxon>
        <taxon>Salmoniformes</taxon>
        <taxon>Salmonidae</taxon>
        <taxon>Salmoninae</taxon>
        <taxon>Oncorhynchus</taxon>
    </lineage>
</organism>
<feature type="region of interest" description="Disordered" evidence="9">
    <location>
        <begin position="1"/>
        <end position="68"/>
    </location>
</feature>
<dbReference type="Pfam" id="PF00069">
    <property type="entry name" value="Pkinase"/>
    <property type="match status" value="2"/>
</dbReference>
<keyword evidence="5" id="KW-0418">Kinase</keyword>
<dbReference type="PANTHER" id="PTHR24349">
    <property type="entry name" value="SERINE/THREONINE-PROTEIN KINASE"/>
    <property type="match status" value="1"/>
</dbReference>
<dbReference type="Ensembl" id="ENSOTST00005160283.1">
    <property type="protein sequence ID" value="ENSOTSP00005150924.1"/>
    <property type="gene ID" value="ENSOTSG00005062854.1"/>
</dbReference>
<feature type="compositionally biased region" description="Polar residues" evidence="9">
    <location>
        <begin position="1"/>
        <end position="10"/>
    </location>
</feature>
<dbReference type="Proteomes" id="UP000694402">
    <property type="component" value="Unassembled WGS sequence"/>
</dbReference>
<reference evidence="11" key="3">
    <citation type="submission" date="2025-09" db="UniProtKB">
        <authorList>
            <consortium name="Ensembl"/>
        </authorList>
    </citation>
    <scope>IDENTIFICATION</scope>
</reference>
<proteinExistence type="inferred from homology"/>
<evidence type="ECO:0000256" key="7">
    <source>
        <dbReference type="PROSITE-ProRule" id="PRU10141"/>
    </source>
</evidence>
<evidence type="ECO:0000256" key="5">
    <source>
        <dbReference type="ARBA" id="ARBA00022777"/>
    </source>
</evidence>
<dbReference type="AlphaFoldDB" id="A0AAZ3SCU4"/>
<keyword evidence="4 7" id="KW-0547">Nucleotide-binding</keyword>
<evidence type="ECO:0000256" key="1">
    <source>
        <dbReference type="ARBA" id="ARBA00006692"/>
    </source>
</evidence>
<keyword evidence="3" id="KW-0808">Transferase</keyword>
<evidence type="ECO:0000256" key="4">
    <source>
        <dbReference type="ARBA" id="ARBA00022741"/>
    </source>
</evidence>
<dbReference type="InterPro" id="IPR011009">
    <property type="entry name" value="Kinase-like_dom_sf"/>
</dbReference>
<keyword evidence="6 7" id="KW-0067">ATP-binding</keyword>
<dbReference type="InterPro" id="IPR017441">
    <property type="entry name" value="Protein_kinase_ATP_BS"/>
</dbReference>
<accession>A0AAZ3SCU4</accession>
<feature type="domain" description="Protein kinase" evidence="10">
    <location>
        <begin position="87"/>
        <end position="339"/>
    </location>
</feature>
<protein>
    <recommendedName>
        <fullName evidence="10">Protein kinase domain-containing protein</fullName>
    </recommendedName>
</protein>
<gene>
    <name evidence="11" type="primary">LOC112260945</name>
</gene>
<dbReference type="SMART" id="SM00220">
    <property type="entry name" value="S_TKc"/>
    <property type="match status" value="1"/>
</dbReference>
<evidence type="ECO:0000256" key="9">
    <source>
        <dbReference type="SAM" id="MobiDB-lite"/>
    </source>
</evidence>
<dbReference type="PROSITE" id="PS50011">
    <property type="entry name" value="PROTEIN_KINASE_DOM"/>
    <property type="match status" value="1"/>
</dbReference>
<evidence type="ECO:0000313" key="12">
    <source>
        <dbReference type="Proteomes" id="UP000694402"/>
    </source>
</evidence>
<dbReference type="GO" id="GO:0004674">
    <property type="term" value="F:protein serine/threonine kinase activity"/>
    <property type="evidence" value="ECO:0007669"/>
    <property type="project" value="UniProtKB-KW"/>
</dbReference>
<evidence type="ECO:0000259" key="10">
    <source>
        <dbReference type="PROSITE" id="PS50011"/>
    </source>
</evidence>
<evidence type="ECO:0000256" key="6">
    <source>
        <dbReference type="ARBA" id="ARBA00022840"/>
    </source>
</evidence>
<dbReference type="GO" id="GO:0005524">
    <property type="term" value="F:ATP binding"/>
    <property type="evidence" value="ECO:0007669"/>
    <property type="project" value="UniProtKB-UniRule"/>
</dbReference>
<dbReference type="PROSITE" id="PS00107">
    <property type="entry name" value="PROTEIN_KINASE_ATP"/>
    <property type="match status" value="1"/>
</dbReference>
<evidence type="ECO:0000256" key="2">
    <source>
        <dbReference type="ARBA" id="ARBA00022527"/>
    </source>
</evidence>
<feature type="compositionally biased region" description="Low complexity" evidence="9">
    <location>
        <begin position="398"/>
        <end position="430"/>
    </location>
</feature>
<dbReference type="GeneTree" id="ENSGT00940000154587"/>
<dbReference type="InterPro" id="IPR000719">
    <property type="entry name" value="Prot_kinase_dom"/>
</dbReference>
<evidence type="ECO:0000313" key="11">
    <source>
        <dbReference type="Ensembl" id="ENSOTSP00005150924.1"/>
    </source>
</evidence>
<dbReference type="FunFam" id="3.30.200.20:FF:000093">
    <property type="entry name" value="Putative map kinase-interacting serine/threonine-protein kinase 1"/>
    <property type="match status" value="1"/>
</dbReference>
<feature type="binding site" evidence="7">
    <location>
        <position position="116"/>
    </location>
    <ligand>
        <name>ATP</name>
        <dbReference type="ChEBI" id="CHEBI:30616"/>
    </ligand>
</feature>
<comment type="similarity">
    <text evidence="1">Belongs to the protein kinase superfamily. CAMK Ser/Thr protein kinase family.</text>
</comment>